<keyword evidence="2" id="KW-1185">Reference proteome</keyword>
<dbReference type="Pfam" id="PF11209">
    <property type="entry name" value="LmeA"/>
    <property type="match status" value="1"/>
</dbReference>
<dbReference type="Proteomes" id="UP000218418">
    <property type="component" value="Chromosome"/>
</dbReference>
<gene>
    <name evidence="1" type="ORF">NIES267_53010</name>
</gene>
<accession>A0A1Z4LX82</accession>
<sequence>MLKKNKFKLVTNVLTEAIKFWLRTQVSHMEQLQLDIQAGNRQILSGYIPSVSIVAEKAIYQGLHLSFIDLVAQNIRINIGSILKGEQLRLLEKVSVSCKLSQIEEDLSASLSSTLLSTALNDILAKFLWSDSLNNNSISWQKVQIKDNQLVIKATIDEENNPQTLDICVGLNLLSTHELRIAPISVTSNTKTLFESSDGEYLDLGSDVEIQDLNLIPGKIICRGMINVNP</sequence>
<dbReference type="AlphaFoldDB" id="A0A1Z4LX82"/>
<organism evidence="1 2">
    <name type="scientific">Calothrix parasitica NIES-267</name>
    <dbReference type="NCBI Taxonomy" id="1973488"/>
    <lineage>
        <taxon>Bacteria</taxon>
        <taxon>Bacillati</taxon>
        <taxon>Cyanobacteriota</taxon>
        <taxon>Cyanophyceae</taxon>
        <taxon>Nostocales</taxon>
        <taxon>Calotrichaceae</taxon>
        <taxon>Calothrix</taxon>
    </lineage>
</organism>
<dbReference type="EMBL" id="AP018227">
    <property type="protein sequence ID" value="BAY85800.1"/>
    <property type="molecule type" value="Genomic_DNA"/>
</dbReference>
<dbReference type="OrthoDB" id="460303at2"/>
<reference evidence="1 2" key="1">
    <citation type="submission" date="2017-06" db="EMBL/GenBank/DDBJ databases">
        <title>Genome sequencing of cyanobaciteial culture collection at National Institute for Environmental Studies (NIES).</title>
        <authorList>
            <person name="Hirose Y."/>
            <person name="Shimura Y."/>
            <person name="Fujisawa T."/>
            <person name="Nakamura Y."/>
            <person name="Kawachi M."/>
        </authorList>
    </citation>
    <scope>NUCLEOTIDE SEQUENCE [LARGE SCALE GENOMIC DNA]</scope>
    <source>
        <strain evidence="1 2">NIES-267</strain>
    </source>
</reference>
<protein>
    <recommendedName>
        <fullName evidence="3">DUF2993 domain-containing protein</fullName>
    </recommendedName>
</protein>
<dbReference type="InterPro" id="IPR021373">
    <property type="entry name" value="DUF2993"/>
</dbReference>
<name>A0A1Z4LX82_9CYAN</name>
<proteinExistence type="predicted"/>
<evidence type="ECO:0008006" key="3">
    <source>
        <dbReference type="Google" id="ProtNLM"/>
    </source>
</evidence>
<evidence type="ECO:0000313" key="1">
    <source>
        <dbReference type="EMBL" id="BAY85800.1"/>
    </source>
</evidence>
<evidence type="ECO:0000313" key="2">
    <source>
        <dbReference type="Proteomes" id="UP000218418"/>
    </source>
</evidence>